<dbReference type="SUPFAM" id="SSF52047">
    <property type="entry name" value="RNI-like"/>
    <property type="match status" value="1"/>
</dbReference>
<dbReference type="PANTHER" id="PTHR13582">
    <property type="entry name" value="M-PHASE PHOSPHOPROTEIN 6"/>
    <property type="match status" value="1"/>
</dbReference>
<sequence>MDRGLSKGTLQLKFMQRAEVRKKVEETHRNRVAEAHWVAAQASASTPESGRMVLTDDDPDPSLLYRPGHRSFGNFNQPLQELVTKMMAEQRDAEFTAELAEKKEDEITQEEMVERYRRFVKTMPPLPPSKFKGTHAHFDPAQIINPALLRQSPSPPATSTATATAVPEDATRPVVKRRRLPDHLWLYLSEVDASFRLHCTLLAINHRFLSLLTQTTKLCWATEESPHSWLSRPRPPFALLLRRCAASLQWLAISSPFDGADAAAFADLKGVVFPQLRTLNFPRAPLWFFRLCPQLRDLTTSRATFPSRLSFDQFLHDRPGLQLLGVQGLSLSYFGLRAQPRHSHRATIQASAGEGIALGSPASVRGLTLWCEPEDLPVLLADWPNLESLHVITKRGSNLRGTLAAIQEELPNLHQLAFNLNLFPLPEDLQPSIVLPEELQPVESALESLSAAVIVRAPRLLLPAGLRVCDLELLTDLPEVTLDLPRVEKLTLKGSKSLKRITLHCPTLVSFRAAFLSIETPPPITFAVEYRLPHLRTLKLDYPLGDKPLLDLNVWQRELPDFWGVRNLELSPGLKVSHLRVPPSVRRLVTTRRAALEDITAPGLQSLRIAGDSQNETTTCKLQLDMPQLDELEVIRPTGKIIFARGAPPLLRTLIVQDPVLPKVVSSLIKRCQRSLETITVCSLRGFERLVIRQCPALLQRLRCDGPVEFRSGWCPFLDHLGLTAPTVYEPASQPSLQPQWWPPLLDNTALSPLKVMLVDIASSWRQHLEESELLKIVRVADAVPSVLLERLRQDRPDVLLISGPCISDALLLRTAKAPNLRPLYAIDLARIIEQSGAPVRAVLHHTPEEFLPCLPLTFLGDLFETGKRQGLLFAGEIGVHSDLQAFFRALAEMGLPSAVEALKDSQIYDATTFAFEGHRPPPLPPPRVSVRLRHQYAYELRAHFPDVRLGELGGALERRSHEFDAPNCAQTVTPLTVLSTFPTRRAPWPAIPASG</sequence>
<dbReference type="PANTHER" id="PTHR13582:SF0">
    <property type="entry name" value="M-PHASE PHOSPHOPROTEIN 6"/>
    <property type="match status" value="1"/>
</dbReference>
<dbReference type="Pfam" id="PF10175">
    <property type="entry name" value="MPP6"/>
    <property type="match status" value="1"/>
</dbReference>
<evidence type="ECO:0000313" key="2">
    <source>
        <dbReference type="Proteomes" id="UP001141327"/>
    </source>
</evidence>
<dbReference type="Gene3D" id="3.80.10.10">
    <property type="entry name" value="Ribonuclease Inhibitor"/>
    <property type="match status" value="1"/>
</dbReference>
<proteinExistence type="predicted"/>
<protein>
    <submittedName>
        <fullName evidence="1">Uncharacterized protein</fullName>
    </submittedName>
</protein>
<dbReference type="InterPro" id="IPR032675">
    <property type="entry name" value="LRR_dom_sf"/>
</dbReference>
<gene>
    <name evidence="1" type="ORF">PAPYR_9478</name>
</gene>
<accession>A0ABQ8UFC5</accession>
<organism evidence="1 2">
    <name type="scientific">Paratrimastix pyriformis</name>
    <dbReference type="NCBI Taxonomy" id="342808"/>
    <lineage>
        <taxon>Eukaryota</taxon>
        <taxon>Metamonada</taxon>
        <taxon>Preaxostyla</taxon>
        <taxon>Paratrimastigidae</taxon>
        <taxon>Paratrimastix</taxon>
    </lineage>
</organism>
<comment type="caution">
    <text evidence="1">The sequence shown here is derived from an EMBL/GenBank/DDBJ whole genome shotgun (WGS) entry which is preliminary data.</text>
</comment>
<name>A0ABQ8UFC5_9EUKA</name>
<dbReference type="EMBL" id="JAPMOS010000103">
    <property type="protein sequence ID" value="KAJ4455535.1"/>
    <property type="molecule type" value="Genomic_DNA"/>
</dbReference>
<evidence type="ECO:0000313" key="1">
    <source>
        <dbReference type="EMBL" id="KAJ4455535.1"/>
    </source>
</evidence>
<reference evidence="1" key="1">
    <citation type="journal article" date="2022" name="bioRxiv">
        <title>Genomics of Preaxostyla Flagellates Illuminates Evolutionary Transitions and the Path Towards Mitochondrial Loss.</title>
        <authorList>
            <person name="Novak L.V.F."/>
            <person name="Treitli S.C."/>
            <person name="Pyrih J."/>
            <person name="Halakuc P."/>
            <person name="Pipaliya S.V."/>
            <person name="Vacek V."/>
            <person name="Brzon O."/>
            <person name="Soukal P."/>
            <person name="Eme L."/>
            <person name="Dacks J.B."/>
            <person name="Karnkowska A."/>
            <person name="Elias M."/>
            <person name="Hampl V."/>
        </authorList>
    </citation>
    <scope>NUCLEOTIDE SEQUENCE</scope>
    <source>
        <strain evidence="1">RCP-MX</strain>
    </source>
</reference>
<dbReference type="Proteomes" id="UP001141327">
    <property type="component" value="Unassembled WGS sequence"/>
</dbReference>
<keyword evidence="2" id="KW-1185">Reference proteome</keyword>
<dbReference type="InterPro" id="IPR019324">
    <property type="entry name" value="MPP6"/>
</dbReference>